<keyword evidence="2" id="KW-1185">Reference proteome</keyword>
<sequence length="115" mass="12587">MGTILVWEVETTVRQAQSTQPDPGGGPAGCLFVPDQARSAVLDWGHSSSLACHPGSRRTLAFIRRRFWWPSMVKDVPEFVAACAACAQGKTPRQDPSGLLQPLPIPRRPWSHVSL</sequence>
<dbReference type="EMBL" id="CM055735">
    <property type="protein sequence ID" value="KAJ8007803.1"/>
    <property type="molecule type" value="Genomic_DNA"/>
</dbReference>
<dbReference type="Proteomes" id="UP001157502">
    <property type="component" value="Chromosome 8"/>
</dbReference>
<proteinExistence type="predicted"/>
<protein>
    <submittedName>
        <fullName evidence="1">Uncharacterized protein</fullName>
    </submittedName>
</protein>
<evidence type="ECO:0000313" key="2">
    <source>
        <dbReference type="Proteomes" id="UP001157502"/>
    </source>
</evidence>
<comment type="caution">
    <text evidence="1">The sequence shown here is derived from an EMBL/GenBank/DDBJ whole genome shotgun (WGS) entry which is preliminary data.</text>
</comment>
<name>A0ACC2GW28_DALPE</name>
<accession>A0ACC2GW28</accession>
<gene>
    <name evidence="1" type="ORF">DPEC_G00097980</name>
</gene>
<organism evidence="1 2">
    <name type="scientific">Dallia pectoralis</name>
    <name type="common">Alaska blackfish</name>
    <dbReference type="NCBI Taxonomy" id="75939"/>
    <lineage>
        <taxon>Eukaryota</taxon>
        <taxon>Metazoa</taxon>
        <taxon>Chordata</taxon>
        <taxon>Craniata</taxon>
        <taxon>Vertebrata</taxon>
        <taxon>Euteleostomi</taxon>
        <taxon>Actinopterygii</taxon>
        <taxon>Neopterygii</taxon>
        <taxon>Teleostei</taxon>
        <taxon>Protacanthopterygii</taxon>
        <taxon>Esociformes</taxon>
        <taxon>Umbridae</taxon>
        <taxon>Dallia</taxon>
    </lineage>
</organism>
<reference evidence="1" key="1">
    <citation type="submission" date="2021-05" db="EMBL/GenBank/DDBJ databases">
        <authorList>
            <person name="Pan Q."/>
            <person name="Jouanno E."/>
            <person name="Zahm M."/>
            <person name="Klopp C."/>
            <person name="Cabau C."/>
            <person name="Louis A."/>
            <person name="Berthelot C."/>
            <person name="Parey E."/>
            <person name="Roest Crollius H."/>
            <person name="Montfort J."/>
            <person name="Robinson-Rechavi M."/>
            <person name="Bouchez O."/>
            <person name="Lampietro C."/>
            <person name="Lopez Roques C."/>
            <person name="Donnadieu C."/>
            <person name="Postlethwait J."/>
            <person name="Bobe J."/>
            <person name="Dillon D."/>
            <person name="Chandos A."/>
            <person name="von Hippel F."/>
            <person name="Guiguen Y."/>
        </authorList>
    </citation>
    <scope>NUCLEOTIDE SEQUENCE</scope>
    <source>
        <strain evidence="1">YG-Jan2019</strain>
    </source>
</reference>
<evidence type="ECO:0000313" key="1">
    <source>
        <dbReference type="EMBL" id="KAJ8007803.1"/>
    </source>
</evidence>